<dbReference type="FunFam" id="3.40.50.2000:FF:000109">
    <property type="entry name" value="Chitobiosyldiphosphodolichol beta-mannosyltransferase"/>
    <property type="match status" value="1"/>
</dbReference>
<dbReference type="KEGG" id="soy:115880589"/>
<comment type="pathway">
    <text evidence="2">Protein modification; protein glycosylation.</text>
</comment>
<evidence type="ECO:0000259" key="13">
    <source>
        <dbReference type="Pfam" id="PF00534"/>
    </source>
</evidence>
<name>A0A6J2XSA6_SITOR</name>
<dbReference type="InterPro" id="IPR026051">
    <property type="entry name" value="ALG1-like"/>
</dbReference>
<evidence type="ECO:0000256" key="8">
    <source>
        <dbReference type="ARBA" id="ARBA00023136"/>
    </source>
</evidence>
<keyword evidence="6" id="KW-0256">Endoplasmic reticulum</keyword>
<keyword evidence="15" id="KW-1185">Reference proteome</keyword>
<dbReference type="CTD" id="56052"/>
<dbReference type="PANTHER" id="PTHR13036:SF0">
    <property type="entry name" value="CHITOBIOSYLDIPHOSPHODOLICHOL BETA-MANNOSYLTRANSFERASE"/>
    <property type="match status" value="1"/>
</dbReference>
<keyword evidence="3" id="KW-0328">Glycosyltransferase</keyword>
<sequence>MEDKKKNVCIVVLGDIGRSPRMQYHSLSLAEKGHKVDIIGYGETEPLHEIKMSPSIYYHFLCPVPYIPIRSVNYIFKTIFQALNLLFLLFTIRSPSVLMVQNPPAIPSLVVCWLFCRVKRAKFIIDWHNYAHTIMALNVQSDKKNKFVKWTEKCEAFAGARADHNFCVTNEMKNDLLTRWNIKSQTLYDKPPEIFRPITLKEKHNFLLKLGQIYKTILNETNSTVFTELSGTDIVLKENRPGLLVSSTSWTEDEDFSILFSALQDYENHIRNGNVRKLPNLICFITGKGYLKQYYTKIIAKENWEHIKVITPWLDSSDYPLILASADLGICLHTSSSGLDLPMKVVDMFGCCLPVLAYDFKCLHELVADGKNSYTFKTSEDLSSKLLSWFDNFPNNKNQQEIDVKFKAELKTFQSLRWKENWNNVACPAFQ</sequence>
<dbReference type="InParanoid" id="A0A6J2XSA6"/>
<accession>A0A6J2XSA6</accession>
<evidence type="ECO:0000313" key="16">
    <source>
        <dbReference type="RefSeq" id="XP_030753720.1"/>
    </source>
</evidence>
<keyword evidence="4" id="KW-0808">Transferase</keyword>
<evidence type="ECO:0000256" key="6">
    <source>
        <dbReference type="ARBA" id="ARBA00022824"/>
    </source>
</evidence>
<dbReference type="Gene3D" id="3.40.50.2000">
    <property type="entry name" value="Glycogen Phosphorylase B"/>
    <property type="match status" value="2"/>
</dbReference>
<evidence type="ECO:0000259" key="14">
    <source>
        <dbReference type="Pfam" id="PF13439"/>
    </source>
</evidence>
<evidence type="ECO:0000256" key="10">
    <source>
        <dbReference type="ARBA" id="ARBA00031566"/>
    </source>
</evidence>
<evidence type="ECO:0000256" key="9">
    <source>
        <dbReference type="ARBA" id="ARBA00031434"/>
    </source>
</evidence>
<dbReference type="Proteomes" id="UP000504635">
    <property type="component" value="Unplaced"/>
</dbReference>
<protein>
    <recommendedName>
        <fullName evidence="10">Beta-1,4-mannosyltransferase</fullName>
    </recommendedName>
    <alternativeName>
        <fullName evidence="11">GDP-Man:GlcNAc2-PP-dolichol mannosyltransferase</fullName>
    </alternativeName>
    <alternativeName>
        <fullName evidence="9">GDP-mannose-dolichol diphosphochitobiose mannosyltransferase</fullName>
    </alternativeName>
</protein>
<evidence type="ECO:0000256" key="11">
    <source>
        <dbReference type="ARBA" id="ARBA00033088"/>
    </source>
</evidence>
<feature type="domain" description="Glycosyltransferase subfamily 4-like N-terminal" evidence="14">
    <location>
        <begin position="28"/>
        <end position="184"/>
    </location>
</feature>
<feature type="domain" description="Glycosyl transferase family 1" evidence="13">
    <location>
        <begin position="277"/>
        <end position="394"/>
    </location>
</feature>
<comment type="catalytic activity">
    <reaction evidence="12">
        <text>an N,N'-diacetylchitobiosyl-diphospho-di-trans,poly-cis-dolichol + GDP-alpha-D-mannose = a beta-D-Man-(1-&gt;4)-beta-D-GlcNAc-(1-&gt;4)-alpha-D-GlcNAc-diphospho-di-trans,poly-cis-dolichol + GDP + H(+)</text>
        <dbReference type="Rhea" id="RHEA:13865"/>
        <dbReference type="Rhea" id="RHEA-COMP:19510"/>
        <dbReference type="Rhea" id="RHEA-COMP:19511"/>
        <dbReference type="ChEBI" id="CHEBI:15378"/>
        <dbReference type="ChEBI" id="CHEBI:57269"/>
        <dbReference type="ChEBI" id="CHEBI:57527"/>
        <dbReference type="ChEBI" id="CHEBI:58189"/>
        <dbReference type="ChEBI" id="CHEBI:58472"/>
        <dbReference type="EC" id="2.4.1.142"/>
    </reaction>
    <physiologicalReaction direction="left-to-right" evidence="12">
        <dbReference type="Rhea" id="RHEA:13866"/>
    </physiologicalReaction>
</comment>
<dbReference type="GO" id="GO:0004578">
    <property type="term" value="F:chitobiosyldiphosphodolichol beta-mannosyltransferase activity"/>
    <property type="evidence" value="ECO:0007669"/>
    <property type="project" value="UniProtKB-EC"/>
</dbReference>
<keyword evidence="7" id="KW-1133">Transmembrane helix</keyword>
<organism evidence="15 16">
    <name type="scientific">Sitophilus oryzae</name>
    <name type="common">Rice weevil</name>
    <name type="synonym">Curculio oryzae</name>
    <dbReference type="NCBI Taxonomy" id="7048"/>
    <lineage>
        <taxon>Eukaryota</taxon>
        <taxon>Metazoa</taxon>
        <taxon>Ecdysozoa</taxon>
        <taxon>Arthropoda</taxon>
        <taxon>Hexapoda</taxon>
        <taxon>Insecta</taxon>
        <taxon>Pterygota</taxon>
        <taxon>Neoptera</taxon>
        <taxon>Endopterygota</taxon>
        <taxon>Coleoptera</taxon>
        <taxon>Polyphaga</taxon>
        <taxon>Cucujiformia</taxon>
        <taxon>Curculionidae</taxon>
        <taxon>Dryophthorinae</taxon>
        <taxon>Sitophilus</taxon>
    </lineage>
</organism>
<evidence type="ECO:0000256" key="12">
    <source>
        <dbReference type="ARBA" id="ARBA00045071"/>
    </source>
</evidence>
<dbReference type="SUPFAM" id="SSF53756">
    <property type="entry name" value="UDP-Glycosyltransferase/glycogen phosphorylase"/>
    <property type="match status" value="1"/>
</dbReference>
<dbReference type="AlphaFoldDB" id="A0A6J2XSA6"/>
<evidence type="ECO:0000256" key="1">
    <source>
        <dbReference type="ARBA" id="ARBA00004389"/>
    </source>
</evidence>
<keyword evidence="5" id="KW-0812">Transmembrane</keyword>
<dbReference type="InterPro" id="IPR001296">
    <property type="entry name" value="Glyco_trans_1"/>
</dbReference>
<gene>
    <name evidence="16" type="primary">LOC115880589</name>
</gene>
<dbReference type="GeneID" id="115880589"/>
<dbReference type="PANTHER" id="PTHR13036">
    <property type="entry name" value="BETA1,4 MANNOSYLTRANSFERASE"/>
    <property type="match status" value="1"/>
</dbReference>
<evidence type="ECO:0000256" key="3">
    <source>
        <dbReference type="ARBA" id="ARBA00022676"/>
    </source>
</evidence>
<evidence type="ECO:0000256" key="4">
    <source>
        <dbReference type="ARBA" id="ARBA00022679"/>
    </source>
</evidence>
<evidence type="ECO:0000256" key="7">
    <source>
        <dbReference type="ARBA" id="ARBA00022989"/>
    </source>
</evidence>
<keyword evidence="8" id="KW-0472">Membrane</keyword>
<dbReference type="Pfam" id="PF00534">
    <property type="entry name" value="Glycos_transf_1"/>
    <property type="match status" value="1"/>
</dbReference>
<dbReference type="GO" id="GO:0005789">
    <property type="term" value="C:endoplasmic reticulum membrane"/>
    <property type="evidence" value="ECO:0007669"/>
    <property type="project" value="UniProtKB-SubCell"/>
</dbReference>
<proteinExistence type="predicted"/>
<evidence type="ECO:0000256" key="5">
    <source>
        <dbReference type="ARBA" id="ARBA00022692"/>
    </source>
</evidence>
<dbReference type="OrthoDB" id="614844at2759"/>
<reference evidence="16" key="1">
    <citation type="submission" date="2025-08" db="UniProtKB">
        <authorList>
            <consortium name="RefSeq"/>
        </authorList>
    </citation>
    <scope>IDENTIFICATION</scope>
    <source>
        <tissue evidence="16">Gonads</tissue>
    </source>
</reference>
<evidence type="ECO:0000256" key="2">
    <source>
        <dbReference type="ARBA" id="ARBA00004922"/>
    </source>
</evidence>
<dbReference type="FunCoup" id="A0A6J2XSA6">
    <property type="interactions" value="2393"/>
</dbReference>
<dbReference type="InterPro" id="IPR028098">
    <property type="entry name" value="Glyco_trans_4-like_N"/>
</dbReference>
<comment type="subcellular location">
    <subcellularLocation>
        <location evidence="1">Endoplasmic reticulum membrane</location>
        <topology evidence="1">Single-pass membrane protein</topology>
    </subcellularLocation>
</comment>
<evidence type="ECO:0000313" key="15">
    <source>
        <dbReference type="Proteomes" id="UP000504635"/>
    </source>
</evidence>
<dbReference type="RefSeq" id="XP_030753720.1">
    <property type="nucleotide sequence ID" value="XM_030897860.1"/>
</dbReference>
<dbReference type="Pfam" id="PF13439">
    <property type="entry name" value="Glyco_transf_4"/>
    <property type="match status" value="1"/>
</dbReference>